<feature type="region of interest" description="Disordered" evidence="1">
    <location>
        <begin position="1"/>
        <end position="24"/>
    </location>
</feature>
<dbReference type="SUPFAM" id="SSF74653">
    <property type="entry name" value="TolA/TonB C-terminal domain"/>
    <property type="match status" value="1"/>
</dbReference>
<reference evidence="4" key="1">
    <citation type="submission" date="2018-06" db="EMBL/GenBank/DDBJ databases">
        <authorList>
            <person name="Zhirakovskaya E."/>
        </authorList>
    </citation>
    <scope>NUCLEOTIDE SEQUENCE</scope>
</reference>
<feature type="domain" description="TonB C-terminal" evidence="3">
    <location>
        <begin position="201"/>
        <end position="258"/>
    </location>
</feature>
<dbReference type="Gene3D" id="3.30.1150.10">
    <property type="match status" value="1"/>
</dbReference>
<dbReference type="InterPro" id="IPR037682">
    <property type="entry name" value="TonB_C"/>
</dbReference>
<protein>
    <submittedName>
        <fullName evidence="4">TonB family protein</fullName>
    </submittedName>
</protein>
<evidence type="ECO:0000256" key="1">
    <source>
        <dbReference type="SAM" id="MobiDB-lite"/>
    </source>
</evidence>
<dbReference type="AlphaFoldDB" id="A0A3B0QVV6"/>
<keyword evidence="2" id="KW-0812">Transmembrane</keyword>
<feature type="transmembrane region" description="Helical" evidence="2">
    <location>
        <begin position="34"/>
        <end position="51"/>
    </location>
</feature>
<accession>A0A3B0QVV6</accession>
<organism evidence="4">
    <name type="scientific">hydrothermal vent metagenome</name>
    <dbReference type="NCBI Taxonomy" id="652676"/>
    <lineage>
        <taxon>unclassified sequences</taxon>
        <taxon>metagenomes</taxon>
        <taxon>ecological metagenomes</taxon>
    </lineage>
</organism>
<dbReference type="GO" id="GO:0055085">
    <property type="term" value="P:transmembrane transport"/>
    <property type="evidence" value="ECO:0007669"/>
    <property type="project" value="InterPro"/>
</dbReference>
<evidence type="ECO:0000259" key="3">
    <source>
        <dbReference type="Pfam" id="PF03544"/>
    </source>
</evidence>
<sequence>MNFSKKNHERVGQNAPLAKKPQKHDANLQKNSTLYFQVGLILTLLVTYALFEMQFERTVISINDYAILNDPDETIIIEPFKVFEEPVKQEAPEVLKKKVILNQPPKIVPDDFDQGKELFEIITPEQNTSGKVLTPEDVNVYIPEEVIDIIGVEQVPIYPGCEGLSTNTKRRKCMSDKIGKLISRKFNSDIASGLGLHGKQRIDVQFKIDKTGYVTEIKARAPHDKLEREAIKVIHKIPQMIPGKQRNINVAVIYRLPIVLQVQ</sequence>
<dbReference type="EMBL" id="UOEB01000238">
    <property type="protein sequence ID" value="VAV85620.1"/>
    <property type="molecule type" value="Genomic_DNA"/>
</dbReference>
<keyword evidence="2" id="KW-0472">Membrane</keyword>
<proteinExistence type="predicted"/>
<name>A0A3B0QVV6_9ZZZZ</name>
<dbReference type="Pfam" id="PF03544">
    <property type="entry name" value="TonB_C"/>
    <property type="match status" value="1"/>
</dbReference>
<evidence type="ECO:0000313" key="4">
    <source>
        <dbReference type="EMBL" id="VAV85620.1"/>
    </source>
</evidence>
<evidence type="ECO:0000256" key="2">
    <source>
        <dbReference type="SAM" id="Phobius"/>
    </source>
</evidence>
<gene>
    <name evidence="4" type="ORF">MNBD_BACTEROID02-1797</name>
</gene>
<keyword evidence="2" id="KW-1133">Transmembrane helix</keyword>